<keyword evidence="5 6" id="KW-0472">Membrane</keyword>
<comment type="pathway">
    <text evidence="6">Glycan metabolism; bacterial cellulose biosynthesis.</text>
</comment>
<feature type="transmembrane region" description="Helical" evidence="6">
    <location>
        <begin position="739"/>
        <end position="761"/>
    </location>
</feature>
<evidence type="ECO:0000256" key="7">
    <source>
        <dbReference type="SAM" id="MobiDB-lite"/>
    </source>
</evidence>
<keyword evidence="6" id="KW-0973">c-di-GMP</keyword>
<evidence type="ECO:0000256" key="5">
    <source>
        <dbReference type="ARBA" id="ARBA00023136"/>
    </source>
</evidence>
<evidence type="ECO:0000256" key="6">
    <source>
        <dbReference type="RuleBase" id="RU365021"/>
    </source>
</evidence>
<proteinExistence type="inferred from homology"/>
<keyword evidence="6" id="KW-0732">Signal</keyword>
<evidence type="ECO:0000256" key="3">
    <source>
        <dbReference type="ARBA" id="ARBA00022692"/>
    </source>
</evidence>
<dbReference type="Gene3D" id="2.60.120.260">
    <property type="entry name" value="Galactose-binding domain-like"/>
    <property type="match status" value="2"/>
</dbReference>
<feature type="compositionally biased region" description="Low complexity" evidence="7">
    <location>
        <begin position="44"/>
        <end position="55"/>
    </location>
</feature>
<dbReference type="GO" id="GO:0030244">
    <property type="term" value="P:cellulose biosynthetic process"/>
    <property type="evidence" value="ECO:0007669"/>
    <property type="project" value="UniProtKB-KW"/>
</dbReference>
<keyword evidence="6" id="KW-0135">Cellulose biosynthesis</keyword>
<dbReference type="GO" id="GO:0005886">
    <property type="term" value="C:plasma membrane"/>
    <property type="evidence" value="ECO:0007669"/>
    <property type="project" value="UniProtKB-SubCell"/>
</dbReference>
<dbReference type="GO" id="GO:0006011">
    <property type="term" value="P:UDP-alpha-D-glucose metabolic process"/>
    <property type="evidence" value="ECO:0007669"/>
    <property type="project" value="InterPro"/>
</dbReference>
<dbReference type="RefSeq" id="WP_132313966.1">
    <property type="nucleotide sequence ID" value="NZ_SMAR01000043.1"/>
</dbReference>
<dbReference type="InterPro" id="IPR018513">
    <property type="entry name" value="Cell_synthase_bac"/>
</dbReference>
<evidence type="ECO:0000256" key="4">
    <source>
        <dbReference type="ARBA" id="ARBA00022989"/>
    </source>
</evidence>
<feature type="chain" id="PRO_5021042890" description="Cyclic di-GMP-binding protein" evidence="6">
    <location>
        <begin position="21"/>
        <end position="774"/>
    </location>
</feature>
<dbReference type="PANTHER" id="PTHR39083">
    <property type="entry name" value="CYCLIC DI-GMP-BINDING PROTEIN"/>
    <property type="match status" value="1"/>
</dbReference>
<comment type="subcellular location">
    <subcellularLocation>
        <location evidence="6">Cell inner membrane</location>
    </subcellularLocation>
    <subcellularLocation>
        <location evidence="1">Cell membrane</location>
        <topology evidence="1">Single-pass membrane protein</topology>
    </subcellularLocation>
</comment>
<dbReference type="Pfam" id="PF03170">
    <property type="entry name" value="BcsB"/>
    <property type="match status" value="1"/>
</dbReference>
<organism evidence="8 9">
    <name type="scientific">Martelella mediterranea</name>
    <dbReference type="NCBI Taxonomy" id="293089"/>
    <lineage>
        <taxon>Bacteria</taxon>
        <taxon>Pseudomonadati</taxon>
        <taxon>Pseudomonadota</taxon>
        <taxon>Alphaproteobacteria</taxon>
        <taxon>Hyphomicrobiales</taxon>
        <taxon>Aurantimonadaceae</taxon>
        <taxon>Martelella</taxon>
    </lineage>
</organism>
<reference evidence="8 9" key="1">
    <citation type="submission" date="2019-03" db="EMBL/GenBank/DDBJ databases">
        <title>Freshwater and sediment microbial communities from various areas in North America, analyzing microbe dynamics in response to fracking.</title>
        <authorList>
            <person name="Lamendella R."/>
        </authorList>
    </citation>
    <scope>NUCLEOTIDE SEQUENCE [LARGE SCALE GENOMIC DNA]</scope>
    <source>
        <strain evidence="8 9">175.2</strain>
    </source>
</reference>
<keyword evidence="6" id="KW-0997">Cell inner membrane</keyword>
<sequence length="774" mass="85282">MARILLALIALLATSFLANAQVPTTVPFDMGNDGTGPKQPPASQPRQPSAPSQPAEETLPFFRYIIPADEMRIEGENVDRSWSVYLTEEQANSPARLNVAFQNSIFIAPEFSNFTISINNVKVAVPELSASERPADLRYQVPEGVLKPGYNLVSFDFEQRHRTDCGLESIYDLWTDIDQERTFLLFSDPNAAMLSRLDDLRAVGVDDEGRTRFHIVAPALNQQITADPLLELSQGLALLADMPNTMFTYSKSAPAKFASGVLPVYVGTPAELQPLLGSALPDIGTTQTARFISTNQSGKSVLVLMAPSWQRIGPLIDSLTRPAAQTASVKQEAYSTHSWRSQDTQLLTGRRTLTFEQLGIPSQEFSGRVFRAEFAIGLPADFYANAYGEAKIMLDAAYSPQVLPGSRLHVFVNDQLASTWPISTVNGAVLRRTPITFTMRHLKPGVNKIVLEAALLTKSDAECLPGATSDTTARFALFDSSEFVMPNFGRVAQVPDLWATSGTAFPYARGDAPLPLFIDSLNENTLATASDFTAKLANAARQQIPIDVVHSMDDVGPGDAIFIGSVGQVPAQVLRTTKISETSRSIWTQQVGGDPNLDQAPETTIEEWDQAVTAGWYNWIFEVEKYLKRNYDLSFDTLRFLPRPDEDYLPPNSISMLIAQEPSPNDDGAWTLITAPTHENLDLGMTALMKRQHWNAIQGRITTYNRNTGVIDNVPMGSTTFIFDTPFSIRNMRLVITNWFSTNTMSFSLALVVVTILLGLATKGMLKLFGRYED</sequence>
<accession>A0A4R3NHD0</accession>
<evidence type="ECO:0000256" key="2">
    <source>
        <dbReference type="ARBA" id="ARBA00022475"/>
    </source>
</evidence>
<dbReference type="OrthoDB" id="7615145at2"/>
<dbReference type="AlphaFoldDB" id="A0A4R3NHD0"/>
<dbReference type="Proteomes" id="UP000295097">
    <property type="component" value="Unassembled WGS sequence"/>
</dbReference>
<dbReference type="EMBL" id="SMAR01000043">
    <property type="protein sequence ID" value="TCT31089.1"/>
    <property type="molecule type" value="Genomic_DNA"/>
</dbReference>
<name>A0A4R3NHD0_9HYPH</name>
<evidence type="ECO:0000313" key="9">
    <source>
        <dbReference type="Proteomes" id="UP000295097"/>
    </source>
</evidence>
<comment type="subunit">
    <text evidence="6">Tightly associated with the cellulose synthase catalytic subunit.</text>
</comment>
<evidence type="ECO:0000313" key="8">
    <source>
        <dbReference type="EMBL" id="TCT31089.1"/>
    </source>
</evidence>
<feature type="signal peptide" evidence="6">
    <location>
        <begin position="1"/>
        <end position="20"/>
    </location>
</feature>
<comment type="caution">
    <text evidence="8">The sequence shown here is derived from an EMBL/GenBank/DDBJ whole genome shotgun (WGS) entry which is preliminary data.</text>
</comment>
<comment type="similarity">
    <text evidence="6">Belongs to the AcsB/BcsB family.</text>
</comment>
<keyword evidence="3 6" id="KW-0812">Transmembrane</keyword>
<comment type="function">
    <text evidence="6">Binds the cellulose synthase activator, bis-(3'-5') cyclic diguanylic acid (c-di-GMP).</text>
</comment>
<feature type="region of interest" description="Disordered" evidence="7">
    <location>
        <begin position="28"/>
        <end position="55"/>
    </location>
</feature>
<evidence type="ECO:0000256" key="1">
    <source>
        <dbReference type="ARBA" id="ARBA00004162"/>
    </source>
</evidence>
<gene>
    <name evidence="8" type="ORF">EDC90_10434</name>
</gene>
<keyword evidence="9" id="KW-1185">Reference proteome</keyword>
<dbReference type="PANTHER" id="PTHR39083:SF1">
    <property type="entry name" value="CYCLIC DI-GMP-BINDING PROTEIN"/>
    <property type="match status" value="1"/>
</dbReference>
<keyword evidence="2 6" id="KW-1003">Cell membrane</keyword>
<keyword evidence="4 6" id="KW-1133">Transmembrane helix</keyword>
<protein>
    <recommendedName>
        <fullName evidence="6">Cyclic di-GMP-binding protein</fullName>
    </recommendedName>
    <alternativeName>
        <fullName evidence="6">Cellulose synthase regulatory subunit</fullName>
    </alternativeName>
</protein>
<dbReference type="UniPathway" id="UPA00694"/>